<organism evidence="9 10">
    <name type="scientific">Synaphobranchus kaupii</name>
    <name type="common">Kaup's arrowtooth eel</name>
    <dbReference type="NCBI Taxonomy" id="118154"/>
    <lineage>
        <taxon>Eukaryota</taxon>
        <taxon>Metazoa</taxon>
        <taxon>Chordata</taxon>
        <taxon>Craniata</taxon>
        <taxon>Vertebrata</taxon>
        <taxon>Euteleostomi</taxon>
        <taxon>Actinopterygii</taxon>
        <taxon>Neopterygii</taxon>
        <taxon>Teleostei</taxon>
        <taxon>Anguilliformes</taxon>
        <taxon>Synaphobranchidae</taxon>
        <taxon>Synaphobranchus</taxon>
    </lineage>
</organism>
<dbReference type="InterPro" id="IPR049899">
    <property type="entry name" value="Znf_C2HC_C3H"/>
</dbReference>
<name>A0A9Q1EMM1_SYNKA</name>
<sequence length="419" mass="49617">MRKEKYTEEEYRKKTGRISDATLGKLPPLCQDGRNTSQRPLRLQLVKPDFQQEYMEERERKMIAIYEQQQQNALEKVRQMFQNKYPLQRQYHSARDRYDNVYHDEQDYDTTARKTSGADKAFPLKSVYYKRAYSVSSIYRPNTEHVEPLEAQRLPHHLPVPSLDYPDRDGGRSGRRGSERQLPDNQVPVVPMPSSFGEASTRSRGRGRGSQWLEGRLEEDQMRLEEQIRRKEIVLQEKLRRVVEELGKIQREKYTSVGERRERIEVGMELSPDRSSEADFQLLPCKLCHRNFAADRLEKHRKVCEKVQYSKRKVFDSSKYRAKGTDLEEYMKTNTRRKSPELKKSNWRQKHVVFIRNLRQARMPTKGGLRPQLPMDDPDYQPCPHCGRRFAPGPAERHIPMCQNIKSRPPPPRRHVKLR</sequence>
<dbReference type="InterPro" id="IPR026104">
    <property type="entry name" value="ZNF_C2HC_dom_1C"/>
</dbReference>
<evidence type="ECO:0000256" key="7">
    <source>
        <dbReference type="SAM" id="MobiDB-lite"/>
    </source>
</evidence>
<evidence type="ECO:0000256" key="6">
    <source>
        <dbReference type="PROSITE-ProRule" id="PRU01371"/>
    </source>
</evidence>
<evidence type="ECO:0000313" key="10">
    <source>
        <dbReference type="Proteomes" id="UP001152622"/>
    </source>
</evidence>
<proteinExistence type="inferred from homology"/>
<dbReference type="OrthoDB" id="10255185at2759"/>
<feature type="region of interest" description="Disordered" evidence="7">
    <location>
        <begin position="1"/>
        <end position="37"/>
    </location>
</feature>
<dbReference type="Gene3D" id="3.30.160.60">
    <property type="entry name" value="Classic Zinc Finger"/>
    <property type="match status" value="1"/>
</dbReference>
<protein>
    <recommendedName>
        <fullName evidence="8">C2HC/C3H-type domain-containing protein</fullName>
    </recommendedName>
</protein>
<comment type="similarity">
    <text evidence="1">Belongs to the ZC2HC1 family.</text>
</comment>
<reference evidence="9" key="1">
    <citation type="journal article" date="2023" name="Science">
        <title>Genome structures resolve the early diversification of teleost fishes.</title>
        <authorList>
            <person name="Parey E."/>
            <person name="Louis A."/>
            <person name="Montfort J."/>
            <person name="Bouchez O."/>
            <person name="Roques C."/>
            <person name="Iampietro C."/>
            <person name="Lluch J."/>
            <person name="Castinel A."/>
            <person name="Donnadieu C."/>
            <person name="Desvignes T."/>
            <person name="Floi Bucao C."/>
            <person name="Jouanno E."/>
            <person name="Wen M."/>
            <person name="Mejri S."/>
            <person name="Dirks R."/>
            <person name="Jansen H."/>
            <person name="Henkel C."/>
            <person name="Chen W.J."/>
            <person name="Zahm M."/>
            <person name="Cabau C."/>
            <person name="Klopp C."/>
            <person name="Thompson A.W."/>
            <person name="Robinson-Rechavi M."/>
            <person name="Braasch I."/>
            <person name="Lecointre G."/>
            <person name="Bobe J."/>
            <person name="Postlethwait J.H."/>
            <person name="Berthelot C."/>
            <person name="Roest Crollius H."/>
            <person name="Guiguen Y."/>
        </authorList>
    </citation>
    <scope>NUCLEOTIDE SEQUENCE</scope>
    <source>
        <strain evidence="9">WJC10195</strain>
    </source>
</reference>
<dbReference type="PANTHER" id="PTHR14649">
    <property type="entry name" value="ZINC FINGER C2HC DOMAIN-CONTAINING PROTEIN 1C"/>
    <property type="match status" value="1"/>
</dbReference>
<evidence type="ECO:0000259" key="8">
    <source>
        <dbReference type="PROSITE" id="PS52027"/>
    </source>
</evidence>
<keyword evidence="5" id="KW-0175">Coiled coil</keyword>
<evidence type="ECO:0000256" key="3">
    <source>
        <dbReference type="ARBA" id="ARBA00022771"/>
    </source>
</evidence>
<accession>A0A9Q1EMM1</accession>
<evidence type="ECO:0000256" key="2">
    <source>
        <dbReference type="ARBA" id="ARBA00022723"/>
    </source>
</evidence>
<dbReference type="PROSITE" id="PS52027">
    <property type="entry name" value="ZF_C2HC_C3H"/>
    <property type="match status" value="2"/>
</dbReference>
<feature type="domain" description="C2HC/C3H-type" evidence="8">
    <location>
        <begin position="379"/>
        <end position="408"/>
    </location>
</feature>
<evidence type="ECO:0000313" key="9">
    <source>
        <dbReference type="EMBL" id="KAJ8341574.1"/>
    </source>
</evidence>
<dbReference type="PANTHER" id="PTHR14649:SF1">
    <property type="entry name" value="ZINC FINGER C2HC DOMAIN-CONTAINING PROTEIN 1C"/>
    <property type="match status" value="1"/>
</dbReference>
<comment type="caution">
    <text evidence="9">The sequence shown here is derived from an EMBL/GenBank/DDBJ whole genome shotgun (WGS) entry which is preliminary data.</text>
</comment>
<keyword evidence="4" id="KW-0862">Zinc</keyword>
<dbReference type="EMBL" id="JAINUF010000015">
    <property type="protein sequence ID" value="KAJ8341574.1"/>
    <property type="molecule type" value="Genomic_DNA"/>
</dbReference>
<keyword evidence="10" id="KW-1185">Reference proteome</keyword>
<dbReference type="Pfam" id="PF13913">
    <property type="entry name" value="zf-C2HC_2"/>
    <property type="match status" value="2"/>
</dbReference>
<evidence type="ECO:0000256" key="4">
    <source>
        <dbReference type="ARBA" id="ARBA00022833"/>
    </source>
</evidence>
<dbReference type="Proteomes" id="UP001152622">
    <property type="component" value="Chromosome 15"/>
</dbReference>
<feature type="compositionally biased region" description="Basic and acidic residues" evidence="7">
    <location>
        <begin position="1"/>
        <end position="13"/>
    </location>
</feature>
<feature type="region of interest" description="Disordered" evidence="7">
    <location>
        <begin position="150"/>
        <end position="213"/>
    </location>
</feature>
<keyword evidence="3 6" id="KW-0863">Zinc-finger</keyword>
<feature type="compositionally biased region" description="Basic and acidic residues" evidence="7">
    <location>
        <begin position="165"/>
        <end position="182"/>
    </location>
</feature>
<dbReference type="AlphaFoldDB" id="A0A9Q1EMM1"/>
<evidence type="ECO:0000256" key="1">
    <source>
        <dbReference type="ARBA" id="ARBA00010843"/>
    </source>
</evidence>
<feature type="domain" description="C2HC/C3H-type" evidence="8">
    <location>
        <begin position="281"/>
        <end position="310"/>
    </location>
</feature>
<gene>
    <name evidence="9" type="ORF">SKAU_G00338650</name>
</gene>
<dbReference type="GO" id="GO:0008270">
    <property type="term" value="F:zinc ion binding"/>
    <property type="evidence" value="ECO:0007669"/>
    <property type="project" value="UniProtKB-KW"/>
</dbReference>
<evidence type="ECO:0000256" key="5">
    <source>
        <dbReference type="ARBA" id="ARBA00023054"/>
    </source>
</evidence>
<keyword evidence="2" id="KW-0479">Metal-binding</keyword>